<sequence length="401" mass="45284">MNPSSSQGHGAGPPERPPRRRRRARRRRRNTGTRAAPEQAQPPPVAAAHDAAYFNGYAQLGIHEEMIKDQVRTKTYRDAIMQHRSFIRGKVVLDVGCGTGILSMFCAYAGARRVYAVDASDIAIQAELVVEAISLSNIITVLHGRVEDVDINEKVDVIVSEWMGYILFYENMLKSVITARDRWLKPGGLILPSHATLYVAPVTHPDRYSERVGFWRNVYGIDMSALLNYAKQCAFEEPLVESIPSENVLAWPHVVKHVDCYTVIVQELESFTSNFYWKSMMRAPLNGFAFWFNVEFHKPEVAAAWRRLPAPPYASEGSSANRYNKRATSNKDSLLSTAPGDPPTHWQQTVIYLYDPIDLEEDQVIEGSVTLIQNRESRGFMSIELAYLCGGHSFRKFSVMN</sequence>
<dbReference type="AlphaFoldDB" id="A0A7N0U7A6"/>
<feature type="compositionally biased region" description="Basic residues" evidence="5">
    <location>
        <begin position="18"/>
        <end position="31"/>
    </location>
</feature>
<keyword evidence="1 4" id="KW-0489">Methyltransferase</keyword>
<evidence type="ECO:0000256" key="3">
    <source>
        <dbReference type="ARBA" id="ARBA00022691"/>
    </source>
</evidence>
<dbReference type="OMA" id="NERINFW"/>
<dbReference type="InterPro" id="IPR025799">
    <property type="entry name" value="Arg_MeTrfase"/>
</dbReference>
<dbReference type="PROSITE" id="PS51678">
    <property type="entry name" value="SAM_MT_PRMT"/>
    <property type="match status" value="1"/>
</dbReference>
<dbReference type="InterPro" id="IPR041698">
    <property type="entry name" value="Methyltransf_25"/>
</dbReference>
<keyword evidence="3 4" id="KW-0949">S-adenosyl-L-methionine</keyword>
<evidence type="ECO:0000256" key="2">
    <source>
        <dbReference type="ARBA" id="ARBA00022679"/>
    </source>
</evidence>
<dbReference type="InterPro" id="IPR029063">
    <property type="entry name" value="SAM-dependent_MTases_sf"/>
</dbReference>
<evidence type="ECO:0000259" key="6">
    <source>
        <dbReference type="Pfam" id="PF13649"/>
    </source>
</evidence>
<dbReference type="GO" id="GO:0042054">
    <property type="term" value="F:histone methyltransferase activity"/>
    <property type="evidence" value="ECO:0007669"/>
    <property type="project" value="TreeGrafter"/>
</dbReference>
<protein>
    <recommendedName>
        <fullName evidence="10">Protein arginine methyltransferase 6</fullName>
    </recommendedName>
</protein>
<evidence type="ECO:0000313" key="9">
    <source>
        <dbReference type="Proteomes" id="UP000594263"/>
    </source>
</evidence>
<evidence type="ECO:0000256" key="4">
    <source>
        <dbReference type="PROSITE-ProRule" id="PRU01015"/>
    </source>
</evidence>
<dbReference type="SUPFAM" id="SSF53335">
    <property type="entry name" value="S-adenosyl-L-methionine-dependent methyltransferases"/>
    <property type="match status" value="1"/>
</dbReference>
<evidence type="ECO:0000313" key="8">
    <source>
        <dbReference type="EnsemblPlants" id="Kaladp0057s0043.1.v1.1"/>
    </source>
</evidence>
<feature type="region of interest" description="Disordered" evidence="5">
    <location>
        <begin position="1"/>
        <end position="45"/>
    </location>
</feature>
<dbReference type="Proteomes" id="UP000594263">
    <property type="component" value="Unplaced"/>
</dbReference>
<dbReference type="Pfam" id="PF22528">
    <property type="entry name" value="PRMT_C"/>
    <property type="match status" value="2"/>
</dbReference>
<dbReference type="Pfam" id="PF13649">
    <property type="entry name" value="Methyltransf_25"/>
    <property type="match status" value="1"/>
</dbReference>
<evidence type="ECO:0000256" key="5">
    <source>
        <dbReference type="SAM" id="MobiDB-lite"/>
    </source>
</evidence>
<feature type="domain" description="Methyltransferase" evidence="6">
    <location>
        <begin position="92"/>
        <end position="188"/>
    </location>
</feature>
<proteinExistence type="predicted"/>
<dbReference type="GO" id="GO:0016274">
    <property type="term" value="F:protein-arginine N-methyltransferase activity"/>
    <property type="evidence" value="ECO:0007669"/>
    <property type="project" value="InterPro"/>
</dbReference>
<dbReference type="EnsemblPlants" id="Kaladp0057s0043.1.v1.1">
    <property type="protein sequence ID" value="Kaladp0057s0043.1.v1.1"/>
    <property type="gene ID" value="Kaladp0057s0043.v1.1"/>
</dbReference>
<evidence type="ECO:0008006" key="10">
    <source>
        <dbReference type="Google" id="ProtNLM"/>
    </source>
</evidence>
<dbReference type="Gramene" id="Kaladp0057s0043.1.v1.1">
    <property type="protein sequence ID" value="Kaladp0057s0043.1.v1.1"/>
    <property type="gene ID" value="Kaladp0057s0043.v1.1"/>
</dbReference>
<dbReference type="CDD" id="cd02440">
    <property type="entry name" value="AdoMet_MTases"/>
    <property type="match status" value="1"/>
</dbReference>
<dbReference type="InterPro" id="IPR055135">
    <property type="entry name" value="PRMT_dom"/>
</dbReference>
<keyword evidence="2 4" id="KW-0808">Transferase</keyword>
<dbReference type="PANTHER" id="PTHR11006">
    <property type="entry name" value="PROTEIN ARGININE N-METHYLTRANSFERASE"/>
    <property type="match status" value="1"/>
</dbReference>
<dbReference type="GO" id="GO:0032259">
    <property type="term" value="P:methylation"/>
    <property type="evidence" value="ECO:0007669"/>
    <property type="project" value="UniProtKB-KW"/>
</dbReference>
<organism evidence="8 9">
    <name type="scientific">Kalanchoe fedtschenkoi</name>
    <name type="common">Lavender scallops</name>
    <name type="synonym">South American air plant</name>
    <dbReference type="NCBI Taxonomy" id="63787"/>
    <lineage>
        <taxon>Eukaryota</taxon>
        <taxon>Viridiplantae</taxon>
        <taxon>Streptophyta</taxon>
        <taxon>Embryophyta</taxon>
        <taxon>Tracheophyta</taxon>
        <taxon>Spermatophyta</taxon>
        <taxon>Magnoliopsida</taxon>
        <taxon>eudicotyledons</taxon>
        <taxon>Gunneridae</taxon>
        <taxon>Pentapetalae</taxon>
        <taxon>Saxifragales</taxon>
        <taxon>Crassulaceae</taxon>
        <taxon>Kalanchoe</taxon>
    </lineage>
</organism>
<dbReference type="PANTHER" id="PTHR11006:SF73">
    <property type="entry name" value="PROTEIN ARGININE N-METHYLTRANSFERASE 6"/>
    <property type="match status" value="1"/>
</dbReference>
<reference evidence="8" key="1">
    <citation type="submission" date="2021-01" db="UniProtKB">
        <authorList>
            <consortium name="EnsemblPlants"/>
        </authorList>
    </citation>
    <scope>IDENTIFICATION</scope>
</reference>
<keyword evidence="9" id="KW-1185">Reference proteome</keyword>
<name>A0A7N0U7A6_KALFE</name>
<evidence type="ECO:0000259" key="7">
    <source>
        <dbReference type="Pfam" id="PF22528"/>
    </source>
</evidence>
<dbReference type="FunFam" id="3.40.50.150:FF:000016">
    <property type="entry name" value="Protein arginine N-methyltransferase 6"/>
    <property type="match status" value="1"/>
</dbReference>
<dbReference type="Gene3D" id="3.40.50.150">
    <property type="entry name" value="Vaccinia Virus protein VP39"/>
    <property type="match status" value="1"/>
</dbReference>
<feature type="domain" description="Protein arginine N-methyltransferase" evidence="7">
    <location>
        <begin position="330"/>
        <end position="388"/>
    </location>
</feature>
<dbReference type="Gene3D" id="2.70.160.11">
    <property type="entry name" value="Hnrnp arginine n-methyltransferase1"/>
    <property type="match status" value="1"/>
</dbReference>
<feature type="domain" description="Protein arginine N-methyltransferase" evidence="7">
    <location>
        <begin position="194"/>
        <end position="299"/>
    </location>
</feature>
<accession>A0A7N0U7A6</accession>
<evidence type="ECO:0000256" key="1">
    <source>
        <dbReference type="ARBA" id="ARBA00022603"/>
    </source>
</evidence>